<sequence>MGEFCHFCCGCRSNNKPSKTADGSRERPSGKRISLQNVIALFDLKTKSTRLPRAHKSRANRIAGSVRERA</sequence>
<evidence type="ECO:0000313" key="2">
    <source>
        <dbReference type="Proteomes" id="UP000053240"/>
    </source>
</evidence>
<dbReference type="EMBL" id="KQ459765">
    <property type="protein sequence ID" value="KPJ20061.1"/>
    <property type="molecule type" value="Genomic_DNA"/>
</dbReference>
<dbReference type="AlphaFoldDB" id="A0A194RV70"/>
<gene>
    <name evidence="1" type="ORF">RR48_07526</name>
</gene>
<evidence type="ECO:0000313" key="1">
    <source>
        <dbReference type="EMBL" id="KPJ20061.1"/>
    </source>
</evidence>
<organism evidence="1 2">
    <name type="scientific">Papilio machaon</name>
    <name type="common">Old World swallowtail butterfly</name>
    <dbReference type="NCBI Taxonomy" id="76193"/>
    <lineage>
        <taxon>Eukaryota</taxon>
        <taxon>Metazoa</taxon>
        <taxon>Ecdysozoa</taxon>
        <taxon>Arthropoda</taxon>
        <taxon>Hexapoda</taxon>
        <taxon>Insecta</taxon>
        <taxon>Pterygota</taxon>
        <taxon>Neoptera</taxon>
        <taxon>Endopterygota</taxon>
        <taxon>Lepidoptera</taxon>
        <taxon>Glossata</taxon>
        <taxon>Ditrysia</taxon>
        <taxon>Papilionoidea</taxon>
        <taxon>Papilionidae</taxon>
        <taxon>Papilioninae</taxon>
        <taxon>Papilio</taxon>
    </lineage>
</organism>
<dbReference type="InParanoid" id="A0A194RV70"/>
<name>A0A194RV70_PAPMA</name>
<protein>
    <submittedName>
        <fullName evidence="1">Uncharacterized protein</fullName>
    </submittedName>
</protein>
<reference evidence="1 2" key="1">
    <citation type="journal article" date="2015" name="Nat. Commun.">
        <title>Outbred genome sequencing and CRISPR/Cas9 gene editing in butterflies.</title>
        <authorList>
            <person name="Li X."/>
            <person name="Fan D."/>
            <person name="Zhang W."/>
            <person name="Liu G."/>
            <person name="Zhang L."/>
            <person name="Zhao L."/>
            <person name="Fang X."/>
            <person name="Chen L."/>
            <person name="Dong Y."/>
            <person name="Chen Y."/>
            <person name="Ding Y."/>
            <person name="Zhao R."/>
            <person name="Feng M."/>
            <person name="Zhu Y."/>
            <person name="Feng Y."/>
            <person name="Jiang X."/>
            <person name="Zhu D."/>
            <person name="Xiang H."/>
            <person name="Feng X."/>
            <person name="Li S."/>
            <person name="Wang J."/>
            <person name="Zhang G."/>
            <person name="Kronforst M.R."/>
            <person name="Wang W."/>
        </authorList>
    </citation>
    <scope>NUCLEOTIDE SEQUENCE [LARGE SCALE GENOMIC DNA]</scope>
    <source>
        <strain evidence="1">Ya'a_city_454_Pm</strain>
        <tissue evidence="1">Whole body</tissue>
    </source>
</reference>
<dbReference type="Proteomes" id="UP000053240">
    <property type="component" value="Unassembled WGS sequence"/>
</dbReference>
<keyword evidence="2" id="KW-1185">Reference proteome</keyword>
<proteinExistence type="predicted"/>
<accession>A0A194RV70</accession>